<name>A0A931GPY4_9ACTN</name>
<gene>
    <name evidence="1" type="ORF">IW256_001987</name>
</gene>
<dbReference type="EMBL" id="JADOUA010000001">
    <property type="protein sequence ID" value="MBG6087874.1"/>
    <property type="molecule type" value="Genomic_DNA"/>
</dbReference>
<keyword evidence="2" id="KW-1185">Reference proteome</keyword>
<evidence type="ECO:0000313" key="2">
    <source>
        <dbReference type="Proteomes" id="UP000614047"/>
    </source>
</evidence>
<comment type="caution">
    <text evidence="1">The sequence shown here is derived from an EMBL/GenBank/DDBJ whole genome shotgun (WGS) entry which is preliminary data.</text>
</comment>
<accession>A0A931GPY4</accession>
<evidence type="ECO:0000313" key="1">
    <source>
        <dbReference type="EMBL" id="MBG6087874.1"/>
    </source>
</evidence>
<proteinExistence type="predicted"/>
<reference evidence="1" key="1">
    <citation type="submission" date="2020-11" db="EMBL/GenBank/DDBJ databases">
        <title>Sequencing the genomes of 1000 actinobacteria strains.</title>
        <authorList>
            <person name="Klenk H.-P."/>
        </authorList>
    </citation>
    <scope>NUCLEOTIDE SEQUENCE</scope>
    <source>
        <strain evidence="1">DSM 43175</strain>
    </source>
</reference>
<dbReference type="Proteomes" id="UP000614047">
    <property type="component" value="Unassembled WGS sequence"/>
</dbReference>
<sequence length="73" mass="7913">MPLVITQNTMAVEANGTTLATATHTPDGWHVSTWPHPLTLNEAITALTIAERVATHGETDPFVIAWREELAHG</sequence>
<protein>
    <submittedName>
        <fullName evidence="1">Uncharacterized protein</fullName>
    </submittedName>
</protein>
<dbReference type="AlphaFoldDB" id="A0A931GPY4"/>
<dbReference type="RefSeq" id="WP_197010675.1">
    <property type="nucleotide sequence ID" value="NZ_BAABES010000008.1"/>
</dbReference>
<organism evidence="1 2">
    <name type="scientific">Actinomadura viridis</name>
    <dbReference type="NCBI Taxonomy" id="58110"/>
    <lineage>
        <taxon>Bacteria</taxon>
        <taxon>Bacillati</taxon>
        <taxon>Actinomycetota</taxon>
        <taxon>Actinomycetes</taxon>
        <taxon>Streptosporangiales</taxon>
        <taxon>Thermomonosporaceae</taxon>
        <taxon>Actinomadura</taxon>
    </lineage>
</organism>